<dbReference type="Proteomes" id="UP000703661">
    <property type="component" value="Unassembled WGS sequence"/>
</dbReference>
<gene>
    <name evidence="1" type="ORF">BGZ80_003420</name>
</gene>
<evidence type="ECO:0000313" key="2">
    <source>
        <dbReference type="Proteomes" id="UP000703661"/>
    </source>
</evidence>
<reference evidence="1" key="1">
    <citation type="journal article" date="2020" name="Fungal Divers.">
        <title>Resolving the Mortierellaceae phylogeny through synthesis of multi-gene phylogenetics and phylogenomics.</title>
        <authorList>
            <person name="Vandepol N."/>
            <person name="Liber J."/>
            <person name="Desiro A."/>
            <person name="Na H."/>
            <person name="Kennedy M."/>
            <person name="Barry K."/>
            <person name="Grigoriev I.V."/>
            <person name="Miller A.N."/>
            <person name="O'Donnell K."/>
            <person name="Stajich J.E."/>
            <person name="Bonito G."/>
        </authorList>
    </citation>
    <scope>NUCLEOTIDE SEQUENCE</scope>
    <source>
        <strain evidence="1">NRRL 2769</strain>
    </source>
</reference>
<proteinExistence type="predicted"/>
<evidence type="ECO:0000313" key="1">
    <source>
        <dbReference type="EMBL" id="KAG0020888.1"/>
    </source>
</evidence>
<dbReference type="EMBL" id="JAAAID010000190">
    <property type="protein sequence ID" value="KAG0020888.1"/>
    <property type="molecule type" value="Genomic_DNA"/>
</dbReference>
<organism evidence="1 2">
    <name type="scientific">Entomortierella chlamydospora</name>
    <dbReference type="NCBI Taxonomy" id="101097"/>
    <lineage>
        <taxon>Eukaryota</taxon>
        <taxon>Fungi</taxon>
        <taxon>Fungi incertae sedis</taxon>
        <taxon>Mucoromycota</taxon>
        <taxon>Mortierellomycotina</taxon>
        <taxon>Mortierellomycetes</taxon>
        <taxon>Mortierellales</taxon>
        <taxon>Mortierellaceae</taxon>
        <taxon>Entomortierella</taxon>
    </lineage>
</organism>
<accession>A0A9P6T309</accession>
<sequence length="341" mass="39083">MSPSLKNLVQHLLASKDIQRYRKWVNYLWIGTLPPGQYAFHYPNLRTLFLRQVEGRSVNKPELCPQQLIRFNATTLTSLELHGQNEYYTSKFWNAVGELPNLKSLYLEGSTIRKDQSSDFWRACLNLESLRLSSTSISLVDDFGSLNLTFPKLYRLSIIFVGGQIGWEQLELIKRCPRLEELRWKLGEWYSSAELQGAFTRLAIGKAWPRLKRLGLSDGCIRVKDEVLADILDALPRVTMLEVGFTRFGVLGFQVLRRHFGIISILDVTECPAFSRAMFKEVLYSCPCLEEFSGGGILVRDIAESGPWVCLRLQRLHIQFAADPMDTNLNEKVFEKLSRLG</sequence>
<keyword evidence="2" id="KW-1185">Reference proteome</keyword>
<dbReference type="Gene3D" id="3.80.10.10">
    <property type="entry name" value="Ribonuclease Inhibitor"/>
    <property type="match status" value="1"/>
</dbReference>
<name>A0A9P6T309_9FUNG</name>
<dbReference type="InterPro" id="IPR032675">
    <property type="entry name" value="LRR_dom_sf"/>
</dbReference>
<dbReference type="AlphaFoldDB" id="A0A9P6T309"/>
<comment type="caution">
    <text evidence="1">The sequence shown here is derived from an EMBL/GenBank/DDBJ whole genome shotgun (WGS) entry which is preliminary data.</text>
</comment>
<dbReference type="SUPFAM" id="SSF52047">
    <property type="entry name" value="RNI-like"/>
    <property type="match status" value="1"/>
</dbReference>
<protein>
    <submittedName>
        <fullName evidence="1">Uncharacterized protein</fullName>
    </submittedName>
</protein>